<dbReference type="AlphaFoldDB" id="A0A2K1Y4V8"/>
<evidence type="ECO:0000256" key="1">
    <source>
        <dbReference type="ARBA" id="ARBA00022723"/>
    </source>
</evidence>
<protein>
    <recommendedName>
        <fullName evidence="6">RING-CH-type domain-containing protein</fullName>
    </recommendedName>
</protein>
<dbReference type="InterPro" id="IPR011016">
    <property type="entry name" value="Znf_RING-CH"/>
</dbReference>
<evidence type="ECO:0000313" key="8">
    <source>
        <dbReference type="Proteomes" id="UP000006729"/>
    </source>
</evidence>
<accession>A0A2K1Y4V8</accession>
<dbReference type="SUPFAM" id="SSF57850">
    <property type="entry name" value="RING/U-box"/>
    <property type="match status" value="1"/>
</dbReference>
<evidence type="ECO:0000256" key="5">
    <source>
        <dbReference type="SAM" id="Phobius"/>
    </source>
</evidence>
<dbReference type="CDD" id="cd16495">
    <property type="entry name" value="RING_CH-C4HC3_MARCH"/>
    <property type="match status" value="1"/>
</dbReference>
<feature type="transmembrane region" description="Helical" evidence="5">
    <location>
        <begin position="185"/>
        <end position="204"/>
    </location>
</feature>
<dbReference type="GO" id="GO:0008270">
    <property type="term" value="F:zinc ion binding"/>
    <property type="evidence" value="ECO:0007669"/>
    <property type="project" value="UniProtKB-KW"/>
</dbReference>
<keyword evidence="3" id="KW-0862">Zinc</keyword>
<feature type="transmembrane region" description="Helical" evidence="5">
    <location>
        <begin position="224"/>
        <end position="246"/>
    </location>
</feature>
<evidence type="ECO:0000259" key="6">
    <source>
        <dbReference type="PROSITE" id="PS51292"/>
    </source>
</evidence>
<dbReference type="Pfam" id="PF12906">
    <property type="entry name" value="RINGv"/>
    <property type="match status" value="1"/>
</dbReference>
<dbReference type="Proteomes" id="UP000006729">
    <property type="component" value="Chromosome 13"/>
</dbReference>
<evidence type="ECO:0000256" key="3">
    <source>
        <dbReference type="ARBA" id="ARBA00022833"/>
    </source>
</evidence>
<proteinExistence type="predicted"/>
<reference evidence="7 8" key="1">
    <citation type="journal article" date="2006" name="Science">
        <title>The genome of black cottonwood, Populus trichocarpa (Torr. &amp; Gray).</title>
        <authorList>
            <person name="Tuskan G.A."/>
            <person name="Difazio S."/>
            <person name="Jansson S."/>
            <person name="Bohlmann J."/>
            <person name="Grigoriev I."/>
            <person name="Hellsten U."/>
            <person name="Putnam N."/>
            <person name="Ralph S."/>
            <person name="Rombauts S."/>
            <person name="Salamov A."/>
            <person name="Schein J."/>
            <person name="Sterck L."/>
            <person name="Aerts A."/>
            <person name="Bhalerao R.R."/>
            <person name="Bhalerao R.P."/>
            <person name="Blaudez D."/>
            <person name="Boerjan W."/>
            <person name="Brun A."/>
            <person name="Brunner A."/>
            <person name="Busov V."/>
            <person name="Campbell M."/>
            <person name="Carlson J."/>
            <person name="Chalot M."/>
            <person name="Chapman J."/>
            <person name="Chen G.L."/>
            <person name="Cooper D."/>
            <person name="Coutinho P.M."/>
            <person name="Couturier J."/>
            <person name="Covert S."/>
            <person name="Cronk Q."/>
            <person name="Cunningham R."/>
            <person name="Davis J."/>
            <person name="Degroeve S."/>
            <person name="Dejardin A."/>
            <person name="Depamphilis C."/>
            <person name="Detter J."/>
            <person name="Dirks B."/>
            <person name="Dubchak I."/>
            <person name="Duplessis S."/>
            <person name="Ehlting J."/>
            <person name="Ellis B."/>
            <person name="Gendler K."/>
            <person name="Goodstein D."/>
            <person name="Gribskov M."/>
            <person name="Grimwood J."/>
            <person name="Groover A."/>
            <person name="Gunter L."/>
            <person name="Hamberger B."/>
            <person name="Heinze B."/>
            <person name="Helariutta Y."/>
            <person name="Henrissat B."/>
            <person name="Holligan D."/>
            <person name="Holt R."/>
            <person name="Huang W."/>
            <person name="Islam-Faridi N."/>
            <person name="Jones S."/>
            <person name="Jones-Rhoades M."/>
            <person name="Jorgensen R."/>
            <person name="Joshi C."/>
            <person name="Kangasjarvi J."/>
            <person name="Karlsson J."/>
            <person name="Kelleher C."/>
            <person name="Kirkpatrick R."/>
            <person name="Kirst M."/>
            <person name="Kohler A."/>
            <person name="Kalluri U."/>
            <person name="Larimer F."/>
            <person name="Leebens-Mack J."/>
            <person name="Leple J.C."/>
            <person name="Locascio P."/>
            <person name="Lou Y."/>
            <person name="Lucas S."/>
            <person name="Martin F."/>
            <person name="Montanini B."/>
            <person name="Napoli C."/>
            <person name="Nelson D.R."/>
            <person name="Nelson C."/>
            <person name="Nieminen K."/>
            <person name="Nilsson O."/>
            <person name="Pereda V."/>
            <person name="Peter G."/>
            <person name="Philippe R."/>
            <person name="Pilate G."/>
            <person name="Poliakov A."/>
            <person name="Razumovskaya J."/>
            <person name="Richardson P."/>
            <person name="Rinaldi C."/>
            <person name="Ritland K."/>
            <person name="Rouze P."/>
            <person name="Ryaboy D."/>
            <person name="Schmutz J."/>
            <person name="Schrader J."/>
            <person name="Segerman B."/>
            <person name="Shin H."/>
            <person name="Siddiqui A."/>
            <person name="Sterky F."/>
            <person name="Terry A."/>
            <person name="Tsai C.J."/>
            <person name="Uberbacher E."/>
            <person name="Unneberg P."/>
            <person name="Vahala J."/>
            <person name="Wall K."/>
            <person name="Wessler S."/>
            <person name="Yang G."/>
            <person name="Yin T."/>
            <person name="Douglas C."/>
            <person name="Marra M."/>
            <person name="Sandberg G."/>
            <person name="Van de Peer Y."/>
            <person name="Rokhsar D."/>
        </authorList>
    </citation>
    <scope>NUCLEOTIDE SEQUENCE [LARGE SCALE GENOMIC DNA]</scope>
    <source>
        <strain evidence="8">cv. Nisqually</strain>
    </source>
</reference>
<dbReference type="EMBL" id="CM009302">
    <property type="protein sequence ID" value="PNT08071.1"/>
    <property type="molecule type" value="Genomic_DNA"/>
</dbReference>
<dbReference type="PANTHER" id="PTHR23012">
    <property type="entry name" value="RING/FYVE/PHD ZINC FINGER DOMAIN-CONTAINING"/>
    <property type="match status" value="1"/>
</dbReference>
<dbReference type="SMART" id="SM00744">
    <property type="entry name" value="RINGv"/>
    <property type="match status" value="1"/>
</dbReference>
<feature type="domain" description="RING-CH-type" evidence="6">
    <location>
        <begin position="69"/>
        <end position="129"/>
    </location>
</feature>
<gene>
    <name evidence="7" type="ORF">POPTR_013G126600</name>
</gene>
<dbReference type="PROSITE" id="PS51292">
    <property type="entry name" value="ZF_RING_CH"/>
    <property type="match status" value="1"/>
</dbReference>
<dbReference type="STRING" id="3694.A0A2K1Y4V8"/>
<keyword evidence="1" id="KW-0479">Metal-binding</keyword>
<keyword evidence="5" id="KW-0472">Membrane</keyword>
<feature type="region of interest" description="Disordered" evidence="4">
    <location>
        <begin position="25"/>
        <end position="46"/>
    </location>
</feature>
<keyword evidence="2" id="KW-0863">Zinc-finger</keyword>
<evidence type="ECO:0000256" key="2">
    <source>
        <dbReference type="ARBA" id="ARBA00022771"/>
    </source>
</evidence>
<dbReference type="InterPro" id="IPR033275">
    <property type="entry name" value="MARCH-like"/>
</dbReference>
<organism evidence="7 8">
    <name type="scientific">Populus trichocarpa</name>
    <name type="common">Western balsam poplar</name>
    <name type="synonym">Populus balsamifera subsp. trichocarpa</name>
    <dbReference type="NCBI Taxonomy" id="3694"/>
    <lineage>
        <taxon>Eukaryota</taxon>
        <taxon>Viridiplantae</taxon>
        <taxon>Streptophyta</taxon>
        <taxon>Embryophyta</taxon>
        <taxon>Tracheophyta</taxon>
        <taxon>Spermatophyta</taxon>
        <taxon>Magnoliopsida</taxon>
        <taxon>eudicotyledons</taxon>
        <taxon>Gunneridae</taxon>
        <taxon>Pentapetalae</taxon>
        <taxon>rosids</taxon>
        <taxon>fabids</taxon>
        <taxon>Malpighiales</taxon>
        <taxon>Salicaceae</taxon>
        <taxon>Saliceae</taxon>
        <taxon>Populus</taxon>
    </lineage>
</organism>
<dbReference type="Gene3D" id="3.30.40.10">
    <property type="entry name" value="Zinc/RING finger domain, C3HC4 (zinc finger)"/>
    <property type="match status" value="1"/>
</dbReference>
<dbReference type="GO" id="GO:0016020">
    <property type="term" value="C:membrane"/>
    <property type="evidence" value="ECO:0000318"/>
    <property type="project" value="GO_Central"/>
</dbReference>
<dbReference type="Pfam" id="PF12428">
    <property type="entry name" value="DUF3675"/>
    <property type="match status" value="1"/>
</dbReference>
<keyword evidence="5" id="KW-1133">Transmembrane helix</keyword>
<keyword evidence="5" id="KW-0812">Transmembrane</keyword>
<dbReference type="PANTHER" id="PTHR23012:SF176">
    <property type="entry name" value="OS01G0894600 PROTEIN"/>
    <property type="match status" value="1"/>
</dbReference>
<dbReference type="ExpressionAtlas" id="A0A2K1Y4V8">
    <property type="expression patterns" value="baseline"/>
</dbReference>
<name>A0A2K1Y4V8_POPTR</name>
<dbReference type="InterPro" id="IPR013083">
    <property type="entry name" value="Znf_RING/FYVE/PHD"/>
</dbReference>
<sequence length="254" mass="28360">MVDDFMVCVDRIIVASTCFESAHNGHNGERDRNRSDDVGVGIGATSKDGNVSESVVSVKGNEEGSSCSLKKVEMVECRICQEEAEVLAMEAPCACNGTLKFAHRKCIQRWCNKKGDITCEICNQVFSPNYSLPPARINPDVMAIDIRQAWGHHIDLHDSHLLALEHQLLQSEYEDYAVANSSSIACLRSVALILLIILLLRQALMVTRDSGMVQESSTFFSFQVSLLQFAGFLLPCYVMARSWYIVQSRRRRHG</sequence>
<dbReference type="InParanoid" id="A0A2K1Y4V8"/>
<feature type="compositionally biased region" description="Basic and acidic residues" evidence="4">
    <location>
        <begin position="26"/>
        <end position="37"/>
    </location>
</feature>
<dbReference type="GO" id="GO:0016567">
    <property type="term" value="P:protein ubiquitination"/>
    <property type="evidence" value="ECO:0000318"/>
    <property type="project" value="GO_Central"/>
</dbReference>
<evidence type="ECO:0000256" key="4">
    <source>
        <dbReference type="SAM" id="MobiDB-lite"/>
    </source>
</evidence>
<keyword evidence="8" id="KW-1185">Reference proteome</keyword>
<dbReference type="InterPro" id="IPR022143">
    <property type="entry name" value="DUF3675"/>
</dbReference>
<dbReference type="GO" id="GO:0004842">
    <property type="term" value="F:ubiquitin-protein transferase activity"/>
    <property type="evidence" value="ECO:0000318"/>
    <property type="project" value="GO_Central"/>
</dbReference>
<evidence type="ECO:0000313" key="7">
    <source>
        <dbReference type="EMBL" id="PNT08071.1"/>
    </source>
</evidence>